<accession>A0AAV2N3A9</accession>
<name>A0AAV2N3A9_9HYME</name>
<reference evidence="2 3" key="1">
    <citation type="submission" date="2024-04" db="EMBL/GenBank/DDBJ databases">
        <authorList>
            <consortium name="Molecular Ecology Group"/>
        </authorList>
    </citation>
    <scope>NUCLEOTIDE SEQUENCE [LARGE SCALE GENOMIC DNA]</scope>
</reference>
<feature type="compositionally biased region" description="Basic and acidic residues" evidence="1">
    <location>
        <begin position="18"/>
        <end position="30"/>
    </location>
</feature>
<sequence length="30" mass="3629">MQSTDLHTYCNIRTIRAKSRENPREEQHDV</sequence>
<dbReference type="AlphaFoldDB" id="A0AAV2N3A9"/>
<dbReference type="Proteomes" id="UP001497644">
    <property type="component" value="Chromosome 1"/>
</dbReference>
<evidence type="ECO:0000313" key="2">
    <source>
        <dbReference type="EMBL" id="CAL1673984.1"/>
    </source>
</evidence>
<gene>
    <name evidence="2" type="ORF">LPLAT_LOCUS758</name>
</gene>
<evidence type="ECO:0000313" key="3">
    <source>
        <dbReference type="Proteomes" id="UP001497644"/>
    </source>
</evidence>
<proteinExistence type="predicted"/>
<protein>
    <submittedName>
        <fullName evidence="2">Uncharacterized protein</fullName>
    </submittedName>
</protein>
<feature type="region of interest" description="Disordered" evidence="1">
    <location>
        <begin position="1"/>
        <end position="30"/>
    </location>
</feature>
<organism evidence="2 3">
    <name type="scientific">Lasius platythorax</name>
    <dbReference type="NCBI Taxonomy" id="488582"/>
    <lineage>
        <taxon>Eukaryota</taxon>
        <taxon>Metazoa</taxon>
        <taxon>Ecdysozoa</taxon>
        <taxon>Arthropoda</taxon>
        <taxon>Hexapoda</taxon>
        <taxon>Insecta</taxon>
        <taxon>Pterygota</taxon>
        <taxon>Neoptera</taxon>
        <taxon>Endopterygota</taxon>
        <taxon>Hymenoptera</taxon>
        <taxon>Apocrita</taxon>
        <taxon>Aculeata</taxon>
        <taxon>Formicoidea</taxon>
        <taxon>Formicidae</taxon>
        <taxon>Formicinae</taxon>
        <taxon>Lasius</taxon>
        <taxon>Lasius</taxon>
    </lineage>
</organism>
<keyword evidence="3" id="KW-1185">Reference proteome</keyword>
<dbReference type="EMBL" id="OZ034824">
    <property type="protein sequence ID" value="CAL1673984.1"/>
    <property type="molecule type" value="Genomic_DNA"/>
</dbReference>
<evidence type="ECO:0000256" key="1">
    <source>
        <dbReference type="SAM" id="MobiDB-lite"/>
    </source>
</evidence>